<accession>S0FQN5</accession>
<dbReference type="Pfam" id="PF13835">
    <property type="entry name" value="DUF4194"/>
    <property type="match status" value="1"/>
</dbReference>
<reference evidence="1 2" key="1">
    <citation type="journal article" date="2013" name="Genome Announc.">
        <title>Draft Genome Sequence of the Cellulolytic, Mesophilic, Anaerobic Bacterium Clostridium termitidis Strain CT1112 (DSM 5398).</title>
        <authorList>
            <person name="Lal S."/>
            <person name="Ramachandran U."/>
            <person name="Zhang X."/>
            <person name="Munir R."/>
            <person name="Sparling R."/>
            <person name="Levin D.B."/>
        </authorList>
    </citation>
    <scope>NUCLEOTIDE SEQUENCE [LARGE SCALE GENOMIC DNA]</scope>
    <source>
        <strain evidence="1 2">CT1112</strain>
    </source>
</reference>
<dbReference type="Proteomes" id="UP000014155">
    <property type="component" value="Unassembled WGS sequence"/>
</dbReference>
<dbReference type="AlphaFoldDB" id="S0FQN5"/>
<dbReference type="PATRIC" id="fig|1195236.3.peg.1846"/>
<evidence type="ECO:0000313" key="1">
    <source>
        <dbReference type="EMBL" id="EMS72681.1"/>
    </source>
</evidence>
<comment type="caution">
    <text evidence="1">The sequence shown here is derived from an EMBL/GenBank/DDBJ whole genome shotgun (WGS) entry which is preliminary data.</text>
</comment>
<dbReference type="EMBL" id="AORV01000026">
    <property type="protein sequence ID" value="EMS72681.1"/>
    <property type="molecule type" value="Genomic_DNA"/>
</dbReference>
<protein>
    <recommendedName>
        <fullName evidence="3">DUF4194 domain-containing protein</fullName>
    </recommendedName>
</protein>
<evidence type="ECO:0008006" key="3">
    <source>
        <dbReference type="Google" id="ProtNLM"/>
    </source>
</evidence>
<dbReference type="InterPro" id="IPR025449">
    <property type="entry name" value="JetB"/>
</dbReference>
<dbReference type="eggNOG" id="ENOG5032AJH">
    <property type="taxonomic scope" value="Bacteria"/>
</dbReference>
<dbReference type="RefSeq" id="WP_004624942.1">
    <property type="nucleotide sequence ID" value="NZ_AORV01000026.1"/>
</dbReference>
<evidence type="ECO:0000313" key="2">
    <source>
        <dbReference type="Proteomes" id="UP000014155"/>
    </source>
</evidence>
<keyword evidence="2" id="KW-1185">Reference proteome</keyword>
<sequence>MAGDIRQEIANYLLNNCFIIGNVDATREKYYYIINHEEAFREVFQPLGYSVVIHRNLRVVQLVNSLGAGRLILRKYESIILLILRLIYIQKRESLSTNEAMVTASVEEIKNEYDKLNLPRKLDKKLLEDSLVNIKKYNLAMPLDKLNDTDAKIQIYPSVMLAMPDSGITNAYDATKEFLLKYKNSRDSEEDKV</sequence>
<dbReference type="STRING" id="1195236.CTER_1520"/>
<organism evidence="1 2">
    <name type="scientific">Ruminiclostridium cellobioparum subsp. termitidis CT1112</name>
    <dbReference type="NCBI Taxonomy" id="1195236"/>
    <lineage>
        <taxon>Bacteria</taxon>
        <taxon>Bacillati</taxon>
        <taxon>Bacillota</taxon>
        <taxon>Clostridia</taxon>
        <taxon>Eubacteriales</taxon>
        <taxon>Oscillospiraceae</taxon>
        <taxon>Ruminiclostridium</taxon>
    </lineage>
</organism>
<gene>
    <name evidence="1" type="ORF">CTER_1520</name>
</gene>
<proteinExistence type="predicted"/>
<name>S0FQN5_RUMCE</name>